<reference evidence="2 3" key="1">
    <citation type="submission" date="2010-10" db="EMBL/GenBank/DDBJ databases">
        <title>Complete sequence of Frankia sp. EuI1c.</title>
        <authorList>
            <consortium name="US DOE Joint Genome Institute"/>
            <person name="Lucas S."/>
            <person name="Copeland A."/>
            <person name="Lapidus A."/>
            <person name="Cheng J.-F."/>
            <person name="Bruce D."/>
            <person name="Goodwin L."/>
            <person name="Pitluck S."/>
            <person name="Chertkov O."/>
            <person name="Detter J.C."/>
            <person name="Han C."/>
            <person name="Tapia R."/>
            <person name="Land M."/>
            <person name="Hauser L."/>
            <person name="Jeffries C."/>
            <person name="Kyrpides N."/>
            <person name="Ivanova N."/>
            <person name="Mikhailova N."/>
            <person name="Beauchemin N."/>
            <person name="Sen A."/>
            <person name="Sur S.A."/>
            <person name="Gtari M."/>
            <person name="Wall L."/>
            <person name="Tisa L."/>
            <person name="Woyke T."/>
        </authorList>
    </citation>
    <scope>NUCLEOTIDE SEQUENCE [LARGE SCALE GENOMIC DNA]</scope>
    <source>
        <strain evidence="3">DSM 45817 / CECT 9037 / EuI1c</strain>
    </source>
</reference>
<proteinExistence type="predicted"/>
<dbReference type="EMBL" id="CP002299">
    <property type="protein sequence ID" value="ADP79461.1"/>
    <property type="molecule type" value="Genomic_DNA"/>
</dbReference>
<dbReference type="HOGENOM" id="CLU_3184014_0_0_11"/>
<dbReference type="STRING" id="298654.FraEuI1c_1394"/>
<accession>E3J510</accession>
<sequence length="46" mass="4621">MVGWAGVTSSTAQTGERGAGVEVAAGRPRPCRATPATSVTATVIYE</sequence>
<dbReference type="AlphaFoldDB" id="E3J510"/>
<evidence type="ECO:0000313" key="3">
    <source>
        <dbReference type="Proteomes" id="UP000002484"/>
    </source>
</evidence>
<dbReference type="InParanoid" id="E3J510"/>
<organism evidence="2 3">
    <name type="scientific">Pseudofrankia inefficax (strain DSM 45817 / CECT 9037 / DDB 130130 / EuI1c)</name>
    <name type="common">Frankia inefficax</name>
    <dbReference type="NCBI Taxonomy" id="298654"/>
    <lineage>
        <taxon>Bacteria</taxon>
        <taxon>Bacillati</taxon>
        <taxon>Actinomycetota</taxon>
        <taxon>Actinomycetes</taxon>
        <taxon>Frankiales</taxon>
        <taxon>Frankiaceae</taxon>
        <taxon>Pseudofrankia</taxon>
    </lineage>
</organism>
<protein>
    <submittedName>
        <fullName evidence="2">Uncharacterized protein</fullName>
    </submittedName>
</protein>
<evidence type="ECO:0000313" key="2">
    <source>
        <dbReference type="EMBL" id="ADP79461.1"/>
    </source>
</evidence>
<keyword evidence="3" id="KW-1185">Reference proteome</keyword>
<evidence type="ECO:0000256" key="1">
    <source>
        <dbReference type="SAM" id="MobiDB-lite"/>
    </source>
</evidence>
<dbReference type="KEGG" id="fri:FraEuI1c_1394"/>
<dbReference type="Proteomes" id="UP000002484">
    <property type="component" value="Chromosome"/>
</dbReference>
<gene>
    <name evidence="2" type="ordered locus">FraEuI1c_1394</name>
</gene>
<name>E3J510_PSEI1</name>
<feature type="region of interest" description="Disordered" evidence="1">
    <location>
        <begin position="1"/>
        <end position="27"/>
    </location>
</feature>